<dbReference type="RefSeq" id="WP_379844622.1">
    <property type="nucleotide sequence ID" value="NZ_JBHSMA010000003.1"/>
</dbReference>
<feature type="chain" id="PRO_5045220607" evidence="1">
    <location>
        <begin position="25"/>
        <end position="195"/>
    </location>
</feature>
<dbReference type="InterPro" id="IPR007372">
    <property type="entry name" value="Lipid/polyisoprenoid-bd_YceI"/>
</dbReference>
<dbReference type="PANTHER" id="PTHR34406">
    <property type="entry name" value="PROTEIN YCEI"/>
    <property type="match status" value="1"/>
</dbReference>
<gene>
    <name evidence="3" type="ORF">ACFPMF_11275</name>
</gene>
<sequence>MTAFSYQKLMGWLLLISAGLVAFHQPNQTAALAKRKLLADRSKSTITYAMSHPMHSFEGVSRDVACVIVIDDANKVESVAAAAKVSSFDSDNANRDSHALEKLEALKYPKVTFASTDVEQDGNKLTVAGNLTFHGVTRPIVIQAMRQDENGQITIRGTFEIKLSDYKVEKPSLMMVAVNEEVKVRLLMVFKNTES</sequence>
<evidence type="ECO:0000313" key="4">
    <source>
        <dbReference type="Proteomes" id="UP001596106"/>
    </source>
</evidence>
<feature type="signal peptide" evidence="1">
    <location>
        <begin position="1"/>
        <end position="24"/>
    </location>
</feature>
<dbReference type="Pfam" id="PF04264">
    <property type="entry name" value="YceI"/>
    <property type="match status" value="1"/>
</dbReference>
<dbReference type="InterPro" id="IPR036761">
    <property type="entry name" value="TTHA0802/YceI-like_sf"/>
</dbReference>
<reference evidence="4" key="1">
    <citation type="journal article" date="2019" name="Int. J. Syst. Evol. Microbiol.">
        <title>The Global Catalogue of Microorganisms (GCM) 10K type strain sequencing project: providing services to taxonomists for standard genome sequencing and annotation.</title>
        <authorList>
            <consortium name="The Broad Institute Genomics Platform"/>
            <consortium name="The Broad Institute Genome Sequencing Center for Infectious Disease"/>
            <person name="Wu L."/>
            <person name="Ma J."/>
        </authorList>
    </citation>
    <scope>NUCLEOTIDE SEQUENCE [LARGE SCALE GENOMIC DNA]</scope>
    <source>
        <strain evidence="4">CCUG 55250</strain>
    </source>
</reference>
<evidence type="ECO:0000256" key="1">
    <source>
        <dbReference type="SAM" id="SignalP"/>
    </source>
</evidence>
<dbReference type="SMART" id="SM00867">
    <property type="entry name" value="YceI"/>
    <property type="match status" value="1"/>
</dbReference>
<proteinExistence type="predicted"/>
<evidence type="ECO:0000313" key="3">
    <source>
        <dbReference type="EMBL" id="MFC5409892.1"/>
    </source>
</evidence>
<dbReference type="PANTHER" id="PTHR34406:SF1">
    <property type="entry name" value="PROTEIN YCEI"/>
    <property type="match status" value="1"/>
</dbReference>
<protein>
    <submittedName>
        <fullName evidence="3">YceI family protein</fullName>
    </submittedName>
</protein>
<feature type="domain" description="Lipid/polyisoprenoid-binding YceI-like" evidence="2">
    <location>
        <begin position="34"/>
        <end position="191"/>
    </location>
</feature>
<organism evidence="3 4">
    <name type="scientific">Larkinella bovis</name>
    <dbReference type="NCBI Taxonomy" id="683041"/>
    <lineage>
        <taxon>Bacteria</taxon>
        <taxon>Pseudomonadati</taxon>
        <taxon>Bacteroidota</taxon>
        <taxon>Cytophagia</taxon>
        <taxon>Cytophagales</taxon>
        <taxon>Spirosomataceae</taxon>
        <taxon>Larkinella</taxon>
    </lineage>
</organism>
<accession>A0ABW0IBS9</accession>
<keyword evidence="4" id="KW-1185">Reference proteome</keyword>
<evidence type="ECO:0000259" key="2">
    <source>
        <dbReference type="SMART" id="SM00867"/>
    </source>
</evidence>
<dbReference type="Proteomes" id="UP001596106">
    <property type="component" value="Unassembled WGS sequence"/>
</dbReference>
<keyword evidence="1" id="KW-0732">Signal</keyword>
<name>A0ABW0IBS9_9BACT</name>
<dbReference type="EMBL" id="JBHSMA010000003">
    <property type="protein sequence ID" value="MFC5409892.1"/>
    <property type="molecule type" value="Genomic_DNA"/>
</dbReference>
<dbReference type="SUPFAM" id="SSF101874">
    <property type="entry name" value="YceI-like"/>
    <property type="match status" value="1"/>
</dbReference>
<dbReference type="Gene3D" id="2.40.128.110">
    <property type="entry name" value="Lipid/polyisoprenoid-binding, YceI-like"/>
    <property type="match status" value="1"/>
</dbReference>
<comment type="caution">
    <text evidence="3">The sequence shown here is derived from an EMBL/GenBank/DDBJ whole genome shotgun (WGS) entry which is preliminary data.</text>
</comment>